<dbReference type="Gene3D" id="3.30.479.30">
    <property type="entry name" value="Band 7 domain"/>
    <property type="match status" value="1"/>
</dbReference>
<proteinExistence type="inferred from homology"/>
<dbReference type="InterPro" id="IPR001972">
    <property type="entry name" value="Stomatin_HflK_fam"/>
</dbReference>
<dbReference type="SUPFAM" id="SSF117892">
    <property type="entry name" value="Band 7/SPFH domain"/>
    <property type="match status" value="1"/>
</dbReference>
<sequence>MTNVSFLALGLLIIAFIFVVRAVRIVPQQTVFIIERLGKFNEQLDAGLHFLVPFIDRVAYKHSIKEVPMDVAPQTCITRDNTQVQIDGILYYQVTDPQLASYGTANYEFAIEQLAKTMLRSEAGKRELDRLLEARTEINQAVVSALDEASGAWGVKVLRYEVKDITPPESILHAMELQIKAEREKRALIARSEGQRQEAMNKAEGEQKSAVMISDGERQAAVNRAEGEAQAIKLVAEATATAIRSIAAAIQTEGGEKAIQLKVAEQYVSSFGNIAKAGNTVVVPADMGNMAGLITAAMEIVGTKKA</sequence>
<dbReference type="RefSeq" id="WP_345533924.1">
    <property type="nucleotide sequence ID" value="NZ_BAABLD010000011.1"/>
</dbReference>
<dbReference type="InterPro" id="IPR032435">
    <property type="entry name" value="STML2-like_C"/>
</dbReference>
<evidence type="ECO:0000259" key="3">
    <source>
        <dbReference type="SMART" id="SM00244"/>
    </source>
</evidence>
<comment type="subcellular location">
    <subcellularLocation>
        <location evidence="1">Membrane</location>
        <topology evidence="1">Single-pass membrane protein</topology>
    </subcellularLocation>
</comment>
<gene>
    <name evidence="4" type="ORF">GCM10025770_30140</name>
</gene>
<comment type="similarity">
    <text evidence="2">Belongs to the band 7/mec-2 family.</text>
</comment>
<dbReference type="Pfam" id="PF01145">
    <property type="entry name" value="Band_7"/>
    <property type="match status" value="1"/>
</dbReference>
<evidence type="ECO:0000313" key="5">
    <source>
        <dbReference type="Proteomes" id="UP001500547"/>
    </source>
</evidence>
<dbReference type="PRINTS" id="PR00721">
    <property type="entry name" value="STOMATIN"/>
</dbReference>
<accession>A0ABP9QXA5</accession>
<dbReference type="InterPro" id="IPR036013">
    <property type="entry name" value="Band_7/SPFH_dom_sf"/>
</dbReference>
<evidence type="ECO:0000256" key="1">
    <source>
        <dbReference type="ARBA" id="ARBA00004167"/>
    </source>
</evidence>
<organism evidence="4 5">
    <name type="scientific">Viridibacterium curvum</name>
    <dbReference type="NCBI Taxonomy" id="1101404"/>
    <lineage>
        <taxon>Bacteria</taxon>
        <taxon>Pseudomonadati</taxon>
        <taxon>Pseudomonadota</taxon>
        <taxon>Betaproteobacteria</taxon>
        <taxon>Rhodocyclales</taxon>
        <taxon>Rhodocyclaceae</taxon>
        <taxon>Viridibacterium</taxon>
    </lineage>
</organism>
<evidence type="ECO:0000313" key="4">
    <source>
        <dbReference type="EMBL" id="GAA5169069.1"/>
    </source>
</evidence>
<dbReference type="SMART" id="SM00244">
    <property type="entry name" value="PHB"/>
    <property type="match status" value="1"/>
</dbReference>
<evidence type="ECO:0000256" key="2">
    <source>
        <dbReference type="ARBA" id="ARBA00008164"/>
    </source>
</evidence>
<reference evidence="5" key="1">
    <citation type="journal article" date="2019" name="Int. J. Syst. Evol. Microbiol.">
        <title>The Global Catalogue of Microorganisms (GCM) 10K type strain sequencing project: providing services to taxonomists for standard genome sequencing and annotation.</title>
        <authorList>
            <consortium name="The Broad Institute Genomics Platform"/>
            <consortium name="The Broad Institute Genome Sequencing Center for Infectious Disease"/>
            <person name="Wu L."/>
            <person name="Ma J."/>
        </authorList>
    </citation>
    <scope>NUCLEOTIDE SEQUENCE [LARGE SCALE GENOMIC DNA]</scope>
    <source>
        <strain evidence="5">JCM 18715</strain>
    </source>
</reference>
<comment type="caution">
    <text evidence="4">The sequence shown here is derived from an EMBL/GenBank/DDBJ whole genome shotgun (WGS) entry which is preliminary data.</text>
</comment>
<name>A0ABP9QXA5_9RHOO</name>
<feature type="domain" description="Band 7" evidence="3">
    <location>
        <begin position="21"/>
        <end position="179"/>
    </location>
</feature>
<protein>
    <submittedName>
        <fullName evidence="4">SPFH domain-containing protein</fullName>
    </submittedName>
</protein>
<dbReference type="CDD" id="cd08829">
    <property type="entry name" value="SPFH_paraslipin"/>
    <property type="match status" value="1"/>
</dbReference>
<dbReference type="PANTHER" id="PTHR43327">
    <property type="entry name" value="STOMATIN-LIKE PROTEIN 2, MITOCHONDRIAL"/>
    <property type="match status" value="1"/>
</dbReference>
<dbReference type="EMBL" id="BAABLD010000011">
    <property type="protein sequence ID" value="GAA5169069.1"/>
    <property type="molecule type" value="Genomic_DNA"/>
</dbReference>
<dbReference type="Pfam" id="PF16200">
    <property type="entry name" value="Band_7_C"/>
    <property type="match status" value="1"/>
</dbReference>
<dbReference type="PANTHER" id="PTHR43327:SF10">
    <property type="entry name" value="STOMATIN-LIKE PROTEIN 2, MITOCHONDRIAL"/>
    <property type="match status" value="1"/>
</dbReference>
<dbReference type="InterPro" id="IPR050710">
    <property type="entry name" value="Band7/mec-2_domain"/>
</dbReference>
<dbReference type="InterPro" id="IPR001107">
    <property type="entry name" value="Band_7"/>
</dbReference>
<keyword evidence="5" id="KW-1185">Reference proteome</keyword>
<dbReference type="Proteomes" id="UP001500547">
    <property type="component" value="Unassembled WGS sequence"/>
</dbReference>